<dbReference type="InterPro" id="IPR019587">
    <property type="entry name" value="Polyketide_cyclase/dehydratase"/>
</dbReference>
<dbReference type="InterPro" id="IPR023393">
    <property type="entry name" value="START-like_dom_sf"/>
</dbReference>
<dbReference type="InterPro" id="IPR005031">
    <property type="entry name" value="COQ10_START"/>
</dbReference>
<dbReference type="Pfam" id="PF10604">
    <property type="entry name" value="Polyketide_cyc2"/>
    <property type="match status" value="1"/>
</dbReference>
<comment type="caution">
    <text evidence="2">The sequence shown here is derived from an EMBL/GenBank/DDBJ whole genome shotgun (WGS) entry which is preliminary data.</text>
</comment>
<dbReference type="Gene3D" id="3.30.530.20">
    <property type="match status" value="2"/>
</dbReference>
<evidence type="ECO:0000259" key="1">
    <source>
        <dbReference type="Pfam" id="PF03364"/>
    </source>
</evidence>
<evidence type="ECO:0000313" key="3">
    <source>
        <dbReference type="Proteomes" id="UP001612741"/>
    </source>
</evidence>
<reference evidence="2 3" key="1">
    <citation type="submission" date="2024-10" db="EMBL/GenBank/DDBJ databases">
        <title>The Natural Products Discovery Center: Release of the First 8490 Sequenced Strains for Exploring Actinobacteria Biosynthetic Diversity.</title>
        <authorList>
            <person name="Kalkreuter E."/>
            <person name="Kautsar S.A."/>
            <person name="Yang D."/>
            <person name="Bader C.D."/>
            <person name="Teijaro C.N."/>
            <person name="Fluegel L."/>
            <person name="Davis C.M."/>
            <person name="Simpson J.R."/>
            <person name="Lauterbach L."/>
            <person name="Steele A.D."/>
            <person name="Gui C."/>
            <person name="Meng S."/>
            <person name="Li G."/>
            <person name="Viehrig K."/>
            <person name="Ye F."/>
            <person name="Su P."/>
            <person name="Kiefer A.F."/>
            <person name="Nichols A."/>
            <person name="Cepeda A.J."/>
            <person name="Yan W."/>
            <person name="Fan B."/>
            <person name="Jiang Y."/>
            <person name="Adhikari A."/>
            <person name="Zheng C.-J."/>
            <person name="Schuster L."/>
            <person name="Cowan T.M."/>
            <person name="Smanski M.J."/>
            <person name="Chevrette M.G."/>
            <person name="De Carvalho L.P.S."/>
            <person name="Shen B."/>
        </authorList>
    </citation>
    <scope>NUCLEOTIDE SEQUENCE [LARGE SCALE GENOMIC DNA]</scope>
    <source>
        <strain evidence="2 3">NPDC050545</strain>
    </source>
</reference>
<name>A0ABW7YQC6_9ACTN</name>
<gene>
    <name evidence="2" type="ORF">ACIBG2_10955</name>
</gene>
<dbReference type="EMBL" id="JBITGY010000003">
    <property type="protein sequence ID" value="MFI6497897.1"/>
    <property type="molecule type" value="Genomic_DNA"/>
</dbReference>
<dbReference type="RefSeq" id="WP_397081134.1">
    <property type="nucleotide sequence ID" value="NZ_JBITGY010000003.1"/>
</dbReference>
<dbReference type="Proteomes" id="UP001612741">
    <property type="component" value="Unassembled WGS sequence"/>
</dbReference>
<evidence type="ECO:0000313" key="2">
    <source>
        <dbReference type="EMBL" id="MFI6497897.1"/>
    </source>
</evidence>
<sequence length="311" mass="35059">MTTTHTAEHVIAIEAEPGEVYRLIADVTGWHLLFEPTIHVEHLGRTGREERFRIWATANDGVLSWTSRRELDEEAGRIRFWQEVSQHPVESMWGEWCFEPVGGGTRVRLLHHYRVVGDDPEDGKWVEQAVDRNSIKELNALREAAEQGAERSRLGLTFEDTLRIQAPADQVYDFLYRAQDWPQLLPHVATVSLREETPGLQVLEMETLSPDGHRHATKSIRVCSPGESIVYKQIRVPALLTLHTGRWTVREEGAGTVAVTSQHSVMVDPAAISRVLGESAGVAEALAYARRALSTNSLTTLRHAKETLERR</sequence>
<keyword evidence="3" id="KW-1185">Reference proteome</keyword>
<feature type="domain" description="Coenzyme Q-binding protein COQ10 START" evidence="1">
    <location>
        <begin position="164"/>
        <end position="261"/>
    </location>
</feature>
<proteinExistence type="predicted"/>
<dbReference type="CDD" id="cd08861">
    <property type="entry name" value="OtcD1_ARO-CYC_like"/>
    <property type="match status" value="2"/>
</dbReference>
<protein>
    <submittedName>
        <fullName evidence="2">Aromatase/cyclase</fullName>
    </submittedName>
</protein>
<dbReference type="Pfam" id="PF03364">
    <property type="entry name" value="Polyketide_cyc"/>
    <property type="match status" value="1"/>
</dbReference>
<accession>A0ABW7YQC6</accession>
<dbReference type="SUPFAM" id="SSF55961">
    <property type="entry name" value="Bet v1-like"/>
    <property type="match status" value="2"/>
</dbReference>
<organism evidence="2 3">
    <name type="scientific">Nonomuraea typhae</name>
    <dbReference type="NCBI Taxonomy" id="2603600"/>
    <lineage>
        <taxon>Bacteria</taxon>
        <taxon>Bacillati</taxon>
        <taxon>Actinomycetota</taxon>
        <taxon>Actinomycetes</taxon>
        <taxon>Streptosporangiales</taxon>
        <taxon>Streptosporangiaceae</taxon>
        <taxon>Nonomuraea</taxon>
    </lineage>
</organism>